<dbReference type="AlphaFoldDB" id="A0A1M5URN6"/>
<name>A0A1M5URN6_9EURY</name>
<evidence type="ECO:0000256" key="6">
    <source>
        <dbReference type="ARBA" id="ARBA00023118"/>
    </source>
</evidence>
<keyword evidence="2 9" id="KW-0479">Metal-binding</keyword>
<keyword evidence="4 9" id="KW-0378">Hydrolase</keyword>
<dbReference type="GO" id="GO:0043571">
    <property type="term" value="P:maintenance of CRISPR repeat elements"/>
    <property type="evidence" value="ECO:0007669"/>
    <property type="project" value="UniProtKB-UniRule"/>
</dbReference>
<feature type="binding site" evidence="9">
    <location>
        <position position="238"/>
    </location>
    <ligand>
        <name>Mn(2+)</name>
        <dbReference type="ChEBI" id="CHEBI:29035"/>
    </ligand>
</feature>
<dbReference type="GO" id="GO:0016787">
    <property type="term" value="F:hydrolase activity"/>
    <property type="evidence" value="ECO:0007669"/>
    <property type="project" value="UniProtKB-KW"/>
</dbReference>
<keyword evidence="3 9" id="KW-0255">Endonuclease</keyword>
<dbReference type="GO" id="GO:0003677">
    <property type="term" value="F:DNA binding"/>
    <property type="evidence" value="ECO:0007669"/>
    <property type="project" value="UniProtKB-KW"/>
</dbReference>
<evidence type="ECO:0000256" key="7">
    <source>
        <dbReference type="ARBA" id="ARBA00023125"/>
    </source>
</evidence>
<dbReference type="InterPro" id="IPR019858">
    <property type="entry name" value="CRISPR-assoc_Cas1_HMARI/TNEAP"/>
</dbReference>
<keyword evidence="7 9" id="KW-0238">DNA-binding</keyword>
<evidence type="ECO:0000256" key="4">
    <source>
        <dbReference type="ARBA" id="ARBA00022801"/>
    </source>
</evidence>
<reference evidence="10 11" key="1">
    <citation type="submission" date="2016-11" db="EMBL/GenBank/DDBJ databases">
        <authorList>
            <person name="Jaros S."/>
            <person name="Januszkiewicz K."/>
            <person name="Wedrychowicz H."/>
        </authorList>
    </citation>
    <scope>NUCLEOTIDE SEQUENCE [LARGE SCALE GENOMIC DNA]</scope>
    <source>
        <strain evidence="10 11">DSM 9297</strain>
    </source>
</reference>
<dbReference type="Gene3D" id="1.20.120.920">
    <property type="entry name" value="CRISPR-associated endonuclease Cas1, C-terminal domain"/>
    <property type="match status" value="1"/>
</dbReference>
<evidence type="ECO:0000313" key="11">
    <source>
        <dbReference type="Proteomes" id="UP000184357"/>
    </source>
</evidence>
<dbReference type="RefSeq" id="WP_073311227.1">
    <property type="nucleotide sequence ID" value="NZ_FQWV01000012.1"/>
</dbReference>
<comment type="similarity">
    <text evidence="9">Belongs to the CRISPR-associated endonuclease Cas1 family.</text>
</comment>
<dbReference type="PANTHER" id="PTHR43219:SF2">
    <property type="entry name" value="CRISPR-ASSOCIATED ENDONUCLEASE CAS1"/>
    <property type="match status" value="1"/>
</dbReference>
<gene>
    <name evidence="9" type="primary">cas1</name>
    <name evidence="10" type="ORF">SAMN05443636_3106</name>
</gene>
<keyword evidence="8 9" id="KW-0464">Manganese</keyword>
<dbReference type="Gene3D" id="3.100.10.20">
    <property type="entry name" value="CRISPR-associated endonuclease Cas1, N-terminal domain"/>
    <property type="match status" value="1"/>
</dbReference>
<dbReference type="Pfam" id="PF01867">
    <property type="entry name" value="Cas_Cas1"/>
    <property type="match status" value="1"/>
</dbReference>
<dbReference type="HAMAP" id="MF_01470">
    <property type="entry name" value="Cas1"/>
    <property type="match status" value="1"/>
</dbReference>
<dbReference type="CDD" id="cd09722">
    <property type="entry name" value="Cas1_I-B"/>
    <property type="match status" value="1"/>
</dbReference>
<dbReference type="InterPro" id="IPR042206">
    <property type="entry name" value="CRISPR-assoc_Cas1_C"/>
</dbReference>
<protein>
    <recommendedName>
        <fullName evidence="9">CRISPR-associated endonuclease Cas1</fullName>
        <ecNumber evidence="9">3.1.-.-</ecNumber>
    </recommendedName>
</protein>
<evidence type="ECO:0000256" key="3">
    <source>
        <dbReference type="ARBA" id="ARBA00022759"/>
    </source>
</evidence>
<dbReference type="Proteomes" id="UP000184357">
    <property type="component" value="Unassembled WGS sequence"/>
</dbReference>
<feature type="binding site" evidence="9">
    <location>
        <position position="158"/>
    </location>
    <ligand>
        <name>Mn(2+)</name>
        <dbReference type="ChEBI" id="CHEBI:29035"/>
    </ligand>
</feature>
<dbReference type="OrthoDB" id="2216at2157"/>
<dbReference type="InterPro" id="IPR002729">
    <property type="entry name" value="CRISPR-assoc_Cas1"/>
</dbReference>
<feature type="binding site" evidence="9">
    <location>
        <position position="223"/>
    </location>
    <ligand>
        <name>Mn(2+)</name>
        <dbReference type="ChEBI" id="CHEBI:29035"/>
    </ligand>
</feature>
<dbReference type="STRING" id="43928.SAMN05443636_3106"/>
<evidence type="ECO:0000256" key="8">
    <source>
        <dbReference type="ARBA" id="ARBA00023211"/>
    </source>
</evidence>
<dbReference type="NCBIfam" id="TIGR03641">
    <property type="entry name" value="cas1_HMARI"/>
    <property type="match status" value="1"/>
</dbReference>
<dbReference type="InterPro" id="IPR042211">
    <property type="entry name" value="CRISPR-assoc_Cas1_N"/>
</dbReference>
<proteinExistence type="inferred from homology"/>
<dbReference type="GO" id="GO:0051607">
    <property type="term" value="P:defense response to virus"/>
    <property type="evidence" value="ECO:0007669"/>
    <property type="project" value="UniProtKB-UniRule"/>
</dbReference>
<keyword evidence="5 9" id="KW-0460">Magnesium</keyword>
<comment type="cofactor">
    <cofactor evidence="9">
        <name>Mg(2+)</name>
        <dbReference type="ChEBI" id="CHEBI:18420"/>
    </cofactor>
    <cofactor evidence="9">
        <name>Mn(2+)</name>
        <dbReference type="ChEBI" id="CHEBI:29035"/>
    </cofactor>
</comment>
<keyword evidence="11" id="KW-1185">Reference proteome</keyword>
<comment type="subunit">
    <text evidence="9">Homodimer, forms a heterotetramer with a Cas2 homodimer.</text>
</comment>
<organism evidence="10 11">
    <name type="scientific">Halobaculum gomorrense</name>
    <dbReference type="NCBI Taxonomy" id="43928"/>
    <lineage>
        <taxon>Archaea</taxon>
        <taxon>Methanobacteriati</taxon>
        <taxon>Methanobacteriota</taxon>
        <taxon>Stenosarchaea group</taxon>
        <taxon>Halobacteria</taxon>
        <taxon>Halobacteriales</taxon>
        <taxon>Haloferacaceae</taxon>
        <taxon>Halobaculum</taxon>
    </lineage>
</organism>
<evidence type="ECO:0000256" key="2">
    <source>
        <dbReference type="ARBA" id="ARBA00022723"/>
    </source>
</evidence>
<keyword evidence="6 9" id="KW-0051">Antiviral defense</keyword>
<keyword evidence="1 9" id="KW-0540">Nuclease</keyword>
<dbReference type="EC" id="3.1.-.-" evidence="9"/>
<dbReference type="NCBIfam" id="TIGR00287">
    <property type="entry name" value="cas1"/>
    <property type="match status" value="1"/>
</dbReference>
<evidence type="ECO:0000256" key="9">
    <source>
        <dbReference type="HAMAP-Rule" id="MF_01470"/>
    </source>
</evidence>
<evidence type="ECO:0000256" key="5">
    <source>
        <dbReference type="ARBA" id="ARBA00022842"/>
    </source>
</evidence>
<dbReference type="EMBL" id="FQWV01000012">
    <property type="protein sequence ID" value="SHH65631.1"/>
    <property type="molecule type" value="Genomic_DNA"/>
</dbReference>
<dbReference type="GO" id="GO:0004520">
    <property type="term" value="F:DNA endonuclease activity"/>
    <property type="evidence" value="ECO:0007669"/>
    <property type="project" value="InterPro"/>
</dbReference>
<evidence type="ECO:0000313" key="10">
    <source>
        <dbReference type="EMBL" id="SHH65631.1"/>
    </source>
</evidence>
<accession>A0A1M5URN6</accession>
<comment type="function">
    <text evidence="9">CRISPR (clustered regularly interspaced short palindromic repeat), is an adaptive immune system that provides protection against mobile genetic elements (viruses, transposable elements and conjugative plasmids). CRISPR clusters contain spacers, sequences complementary to antecedent mobile elements, and target invading nucleic acids. CRISPR clusters are transcribed and processed into CRISPR RNA (crRNA). Acts as a dsDNA endonuclease. Involved in the integration of spacer DNA into the CRISPR cassette.</text>
</comment>
<evidence type="ECO:0000256" key="1">
    <source>
        <dbReference type="ARBA" id="ARBA00022722"/>
    </source>
</evidence>
<dbReference type="PANTHER" id="PTHR43219">
    <property type="entry name" value="CRISPR-ASSOCIATED ENDONUCLEASE CAS1"/>
    <property type="match status" value="1"/>
</dbReference>
<dbReference type="GO" id="GO:0046872">
    <property type="term" value="F:metal ion binding"/>
    <property type="evidence" value="ECO:0007669"/>
    <property type="project" value="UniProtKB-UniRule"/>
</dbReference>
<sequence length="331" mass="38125">MTKPNHHIFADGRLERHEDTLRIDLLDGGKKHLPVESIDTLYLHGQIEFNTRALGLLNDHGVPIHVFGWNDYYNGSYLPKRSQTSGNTVVEQVLAYDDHARRMPIARDIISASIHNMRVNVRYYDGRQGSFGGAVDRLADLKEQVAEIDDIQELRGTEATARKVYYRCFDEILRDPFELTRREYNPPTNEANALISFLNGMVYATCVSAIRKTALDPTIGYVHEPGERRYTLSLDIADIFKPILADRVAFRVINRQQLGVDEFESELDGCLLTESGRKTVLEEFEQTLDETVEHPRLKRKVSYKTLVQTDVYSLKKHVLTGEPYRPTERWW</sequence>